<dbReference type="KEGG" id="pbh:AAW51_1207"/>
<organism evidence="7 8">
    <name type="scientific">Caldimonas brevitalea</name>
    <dbReference type="NCBI Taxonomy" id="413882"/>
    <lineage>
        <taxon>Bacteria</taxon>
        <taxon>Pseudomonadati</taxon>
        <taxon>Pseudomonadota</taxon>
        <taxon>Betaproteobacteria</taxon>
        <taxon>Burkholderiales</taxon>
        <taxon>Sphaerotilaceae</taxon>
        <taxon>Caldimonas</taxon>
    </lineage>
</organism>
<gene>
    <name evidence="7" type="ORF">AAW51_1207</name>
</gene>
<name>A0A0G3BIS5_9BURK</name>
<keyword evidence="2" id="KW-0328">Glycosyltransferase</keyword>
<dbReference type="Pfam" id="PF13844">
    <property type="entry name" value="Glyco_transf_41"/>
    <property type="match status" value="1"/>
</dbReference>
<feature type="domain" description="O-GlcNAc transferase C-terminal" evidence="6">
    <location>
        <begin position="346"/>
        <end position="513"/>
    </location>
</feature>
<keyword evidence="8" id="KW-1185">Reference proteome</keyword>
<dbReference type="PANTHER" id="PTHR44835">
    <property type="entry name" value="UDP-N-ACETYLGLUCOSAMINE--PEPTIDE N-ACETYLGLUCOSAMINYLTRANSFERASE SPINDLY-RELATED"/>
    <property type="match status" value="1"/>
</dbReference>
<keyword evidence="5" id="KW-0802">TPR repeat</keyword>
<dbReference type="AlphaFoldDB" id="A0A0G3BIS5"/>
<evidence type="ECO:0000256" key="4">
    <source>
        <dbReference type="ARBA" id="ARBA00022737"/>
    </source>
</evidence>
<dbReference type="Gene3D" id="3.40.50.11380">
    <property type="match status" value="1"/>
</dbReference>
<evidence type="ECO:0000256" key="5">
    <source>
        <dbReference type="ARBA" id="ARBA00022803"/>
    </source>
</evidence>
<dbReference type="SMR" id="A0A0G3BIS5"/>
<evidence type="ECO:0000256" key="2">
    <source>
        <dbReference type="ARBA" id="ARBA00022676"/>
    </source>
</evidence>
<dbReference type="Proteomes" id="UP000035352">
    <property type="component" value="Chromosome"/>
</dbReference>
<evidence type="ECO:0000259" key="6">
    <source>
        <dbReference type="Pfam" id="PF13844"/>
    </source>
</evidence>
<accession>A0A0G3BIS5</accession>
<sequence>MKAAETLQQARLALHSADFRTARACFDAVLRAVPAEQIRPALWFGYACTLAALGELRASTETIRYIGPDDRLALLQHPHTDRALADVLAVGWDAHQVQGLLCAYAMRQGRWEYRPGFVAALEALAQRCAGVPLHRSLVFDAFSFGSDDGLIAALTRRFADDHAPSPAARPAAASAPSPRTDGRLRIALLGGGFRRHPTYFLHRDVVAGLDRARLHLTGIYLDPDVDVYTDDLRGLCDAWQHRAGEDPAEVAQAMRADGYDIVWSLGSFQQSPVAEVLLHRPAQLIVNGLASYYPHGRGLVDYAVIDPITVPPAAHAHWDEALIEFPATPYVLGRGMPGAPAARPDRAALGLPADALVLAATHQSYKLSPECLALWAAVLQRCPQAVLWRLESKPATDAAWRAGLARHGIGPEREWIAPATSWAAHQARLGVADLFLDATPMGGHTTLLEALAQGVPAVTVLGPGPAGRIGHAILQAVGLDDACTATAREYVESVARWAADGSLRRRWREQLQQHLPGGPHLSPALDPARQARWWEQAFTRIWQRHLQGLPPASLRIVDEAQ</sequence>
<protein>
    <recommendedName>
        <fullName evidence="6">O-GlcNAc transferase C-terminal domain-containing protein</fullName>
    </recommendedName>
</protein>
<keyword evidence="3" id="KW-0808">Transferase</keyword>
<dbReference type="InterPro" id="IPR029489">
    <property type="entry name" value="OGT/SEC/SPY_C"/>
</dbReference>
<dbReference type="InterPro" id="IPR051939">
    <property type="entry name" value="Glycosyltr_41/O-GlcNAc_trsf"/>
</dbReference>
<evidence type="ECO:0000256" key="3">
    <source>
        <dbReference type="ARBA" id="ARBA00022679"/>
    </source>
</evidence>
<dbReference type="SUPFAM" id="SSF53756">
    <property type="entry name" value="UDP-Glycosyltransferase/glycogen phosphorylase"/>
    <property type="match status" value="1"/>
</dbReference>
<evidence type="ECO:0000313" key="7">
    <source>
        <dbReference type="EMBL" id="AKJ27898.1"/>
    </source>
</evidence>
<dbReference type="EMBL" id="CP011371">
    <property type="protein sequence ID" value="AKJ27898.1"/>
    <property type="molecule type" value="Genomic_DNA"/>
</dbReference>
<dbReference type="RefSeq" id="WP_053013368.1">
    <property type="nucleotide sequence ID" value="NZ_CP011371.1"/>
</dbReference>
<dbReference type="STRING" id="413882.AAW51_1207"/>
<dbReference type="PANTHER" id="PTHR44835:SF1">
    <property type="entry name" value="PROTEIN O-GLCNAC TRANSFERASE"/>
    <property type="match status" value="1"/>
</dbReference>
<evidence type="ECO:0000256" key="1">
    <source>
        <dbReference type="ARBA" id="ARBA00004922"/>
    </source>
</evidence>
<dbReference type="Gene3D" id="3.40.50.2000">
    <property type="entry name" value="Glycogen Phosphorylase B"/>
    <property type="match status" value="1"/>
</dbReference>
<evidence type="ECO:0000313" key="8">
    <source>
        <dbReference type="Proteomes" id="UP000035352"/>
    </source>
</evidence>
<comment type="pathway">
    <text evidence="1">Protein modification; protein glycosylation.</text>
</comment>
<reference evidence="7 8" key="1">
    <citation type="submission" date="2015-05" db="EMBL/GenBank/DDBJ databases">
        <authorList>
            <person name="Tang B."/>
            <person name="Yu Y."/>
        </authorList>
    </citation>
    <scope>NUCLEOTIDE SEQUENCE [LARGE SCALE GENOMIC DNA]</scope>
    <source>
        <strain evidence="7 8">DSM 7029</strain>
    </source>
</reference>
<dbReference type="OrthoDB" id="101857at2"/>
<dbReference type="GO" id="GO:0016757">
    <property type="term" value="F:glycosyltransferase activity"/>
    <property type="evidence" value="ECO:0007669"/>
    <property type="project" value="UniProtKB-KW"/>
</dbReference>
<keyword evidence="4" id="KW-0677">Repeat</keyword>
<proteinExistence type="predicted"/>